<protein>
    <recommendedName>
        <fullName evidence="2">Zinc finger CHCC-type domain-containing protein</fullName>
    </recommendedName>
</protein>
<proteinExistence type="predicted"/>
<organism evidence="3 4">
    <name type="scientific">Parvularcula bermudensis (strain ATCC BAA-594 / HTCC2503 / KCTC 12087)</name>
    <dbReference type="NCBI Taxonomy" id="314260"/>
    <lineage>
        <taxon>Bacteria</taxon>
        <taxon>Pseudomonadati</taxon>
        <taxon>Pseudomonadota</taxon>
        <taxon>Alphaproteobacteria</taxon>
        <taxon>Parvularculales</taxon>
        <taxon>Parvularculaceae</taxon>
        <taxon>Parvularcula</taxon>
    </lineage>
</organism>
<feature type="region of interest" description="Disordered" evidence="1">
    <location>
        <begin position="82"/>
        <end position="116"/>
    </location>
</feature>
<keyword evidence="4" id="KW-1185">Reference proteome</keyword>
<name>E0TF86_PARBH</name>
<dbReference type="InterPro" id="IPR019401">
    <property type="entry name" value="Znf_CHCC"/>
</dbReference>
<gene>
    <name evidence="3" type="ordered locus">PB2503_04647</name>
</gene>
<evidence type="ECO:0000259" key="2">
    <source>
        <dbReference type="Pfam" id="PF10276"/>
    </source>
</evidence>
<evidence type="ECO:0000256" key="1">
    <source>
        <dbReference type="SAM" id="MobiDB-lite"/>
    </source>
</evidence>
<feature type="domain" description="Zinc finger CHCC-type" evidence="2">
    <location>
        <begin position="34"/>
        <end position="70"/>
    </location>
</feature>
<evidence type="ECO:0000313" key="4">
    <source>
        <dbReference type="Proteomes" id="UP000001302"/>
    </source>
</evidence>
<dbReference type="AlphaFoldDB" id="E0TF86"/>
<accession>E0TF86</accession>
<dbReference type="Gene3D" id="2.60.260.40">
    <property type="entry name" value="q5lls5 like domains"/>
    <property type="match status" value="1"/>
</dbReference>
<dbReference type="EMBL" id="CP002156">
    <property type="protein sequence ID" value="ADM09004.1"/>
    <property type="molecule type" value="Genomic_DNA"/>
</dbReference>
<dbReference type="Pfam" id="PF10276">
    <property type="entry name" value="zf-CHCC"/>
    <property type="match status" value="1"/>
</dbReference>
<reference evidence="4" key="1">
    <citation type="submission" date="2010-08" db="EMBL/GenBank/DDBJ databases">
        <title>Genome sequence of Parvularcula bermudensis HTCC2503.</title>
        <authorList>
            <person name="Kang D.-M."/>
            <person name="Oh H.-M."/>
            <person name="Cho J.-C."/>
        </authorList>
    </citation>
    <scope>NUCLEOTIDE SEQUENCE [LARGE SCALE GENOMIC DNA]</scope>
    <source>
        <strain evidence="4">ATCC BAA-594 / HTCC2503 / KCTC 12087</strain>
    </source>
</reference>
<evidence type="ECO:0000313" key="3">
    <source>
        <dbReference type="EMBL" id="ADM09004.1"/>
    </source>
</evidence>
<sequence length="116" mass="12406">MTDSIADQITVPLDRILDKVAHRPESLEVVFTDQRRVVCDGPGGGLGHPRVFYTIGTAGYAECGYCDRVFVFDPSRKGERLEGRAAIPASHPQAGLSERAVPPPGEILKTGGDSDA</sequence>
<reference evidence="3 4" key="2">
    <citation type="journal article" date="2011" name="J. Bacteriol.">
        <title>Complete genome sequence of strain HTCC2503T of Parvularcula bermudensis, the type species of the order "Parvularculales" in the class Alphaproteobacteria.</title>
        <authorList>
            <person name="Oh H.M."/>
            <person name="Kang I."/>
            <person name="Vergin K.L."/>
            <person name="Kang D."/>
            <person name="Rhee K.H."/>
            <person name="Giovannoni S.J."/>
            <person name="Cho J.C."/>
        </authorList>
    </citation>
    <scope>NUCLEOTIDE SEQUENCE [LARGE SCALE GENOMIC DNA]</scope>
    <source>
        <strain evidence="4">ATCC BAA-594 / HTCC2503 / KCTC 12087</strain>
    </source>
</reference>
<dbReference type="RefSeq" id="WP_013299978.1">
    <property type="nucleotide sequence ID" value="NC_014414.1"/>
</dbReference>
<dbReference type="STRING" id="314260.PB2503_04647"/>
<dbReference type="OrthoDB" id="7391570at2"/>
<dbReference type="eggNOG" id="COG4391">
    <property type="taxonomic scope" value="Bacteria"/>
</dbReference>
<dbReference type="Proteomes" id="UP000001302">
    <property type="component" value="Chromosome"/>
</dbReference>
<dbReference type="KEGG" id="pbr:PB2503_04647"/>
<dbReference type="HOGENOM" id="CLU_2094479_0_0_5"/>